<organism evidence="1 2">
    <name type="scientific">Helianthus annuus</name>
    <name type="common">Common sunflower</name>
    <dbReference type="NCBI Taxonomy" id="4232"/>
    <lineage>
        <taxon>Eukaryota</taxon>
        <taxon>Viridiplantae</taxon>
        <taxon>Streptophyta</taxon>
        <taxon>Embryophyta</taxon>
        <taxon>Tracheophyta</taxon>
        <taxon>Spermatophyta</taxon>
        <taxon>Magnoliopsida</taxon>
        <taxon>eudicotyledons</taxon>
        <taxon>Gunneridae</taxon>
        <taxon>Pentapetalae</taxon>
        <taxon>asterids</taxon>
        <taxon>campanulids</taxon>
        <taxon>Asterales</taxon>
        <taxon>Asteraceae</taxon>
        <taxon>Asteroideae</taxon>
        <taxon>Heliantheae alliance</taxon>
        <taxon>Heliantheae</taxon>
        <taxon>Helianthus</taxon>
    </lineage>
</organism>
<sequence>MLNYQRFRIRRPVITVDWNKSCDTAPKGSKKWLILSNKLN</sequence>
<dbReference type="Proteomes" id="UP000215914">
    <property type="component" value="Unassembled WGS sequence"/>
</dbReference>
<reference evidence="1" key="2">
    <citation type="submission" date="2020-06" db="EMBL/GenBank/DDBJ databases">
        <title>Helianthus annuus Genome sequencing and assembly Release 2.</title>
        <authorList>
            <person name="Gouzy J."/>
            <person name="Langlade N."/>
            <person name="Munos S."/>
        </authorList>
    </citation>
    <scope>NUCLEOTIDE SEQUENCE</scope>
    <source>
        <tissue evidence="1">Leaves</tissue>
    </source>
</reference>
<name>A0A9K3MVG7_HELAN</name>
<evidence type="ECO:0000313" key="1">
    <source>
        <dbReference type="EMBL" id="KAF5777366.1"/>
    </source>
</evidence>
<reference evidence="1" key="1">
    <citation type="journal article" date="2017" name="Nature">
        <title>The sunflower genome provides insights into oil metabolism, flowering and Asterid evolution.</title>
        <authorList>
            <person name="Badouin H."/>
            <person name="Gouzy J."/>
            <person name="Grassa C.J."/>
            <person name="Murat F."/>
            <person name="Staton S.E."/>
            <person name="Cottret L."/>
            <person name="Lelandais-Briere C."/>
            <person name="Owens G.L."/>
            <person name="Carrere S."/>
            <person name="Mayjonade B."/>
            <person name="Legrand L."/>
            <person name="Gill N."/>
            <person name="Kane N.C."/>
            <person name="Bowers J.E."/>
            <person name="Hubner S."/>
            <person name="Bellec A."/>
            <person name="Berard A."/>
            <person name="Berges H."/>
            <person name="Blanchet N."/>
            <person name="Boniface M.C."/>
            <person name="Brunel D."/>
            <person name="Catrice O."/>
            <person name="Chaidir N."/>
            <person name="Claudel C."/>
            <person name="Donnadieu C."/>
            <person name="Faraut T."/>
            <person name="Fievet G."/>
            <person name="Helmstetter N."/>
            <person name="King M."/>
            <person name="Knapp S.J."/>
            <person name="Lai Z."/>
            <person name="Le Paslier M.C."/>
            <person name="Lippi Y."/>
            <person name="Lorenzon L."/>
            <person name="Mandel J.R."/>
            <person name="Marage G."/>
            <person name="Marchand G."/>
            <person name="Marquand E."/>
            <person name="Bret-Mestries E."/>
            <person name="Morien E."/>
            <person name="Nambeesan S."/>
            <person name="Nguyen T."/>
            <person name="Pegot-Espagnet P."/>
            <person name="Pouilly N."/>
            <person name="Raftis F."/>
            <person name="Sallet E."/>
            <person name="Schiex T."/>
            <person name="Thomas J."/>
            <person name="Vandecasteele C."/>
            <person name="Vares D."/>
            <person name="Vear F."/>
            <person name="Vautrin S."/>
            <person name="Crespi M."/>
            <person name="Mangin B."/>
            <person name="Burke J.M."/>
            <person name="Salse J."/>
            <person name="Munos S."/>
            <person name="Vincourt P."/>
            <person name="Rieseberg L.H."/>
            <person name="Langlade N.B."/>
        </authorList>
    </citation>
    <scope>NUCLEOTIDE SEQUENCE</scope>
    <source>
        <tissue evidence="1">Leaves</tissue>
    </source>
</reference>
<dbReference type="EMBL" id="MNCJ02000327">
    <property type="protein sequence ID" value="KAF5777366.1"/>
    <property type="molecule type" value="Genomic_DNA"/>
</dbReference>
<proteinExistence type="predicted"/>
<dbReference type="AlphaFoldDB" id="A0A9K3MVG7"/>
<protein>
    <submittedName>
        <fullName evidence="1">Uncharacterized protein</fullName>
    </submittedName>
</protein>
<comment type="caution">
    <text evidence="1">The sequence shown here is derived from an EMBL/GenBank/DDBJ whole genome shotgun (WGS) entry which is preliminary data.</text>
</comment>
<gene>
    <name evidence="1" type="ORF">HanXRQr2_Chr12g0534791</name>
</gene>
<dbReference type="Gramene" id="mRNA:HanXRQr2_Chr12g0534791">
    <property type="protein sequence ID" value="mRNA:HanXRQr2_Chr12g0534791"/>
    <property type="gene ID" value="HanXRQr2_Chr12g0534791"/>
</dbReference>
<evidence type="ECO:0000313" key="2">
    <source>
        <dbReference type="Proteomes" id="UP000215914"/>
    </source>
</evidence>
<accession>A0A9K3MVG7</accession>
<keyword evidence="2" id="KW-1185">Reference proteome</keyword>